<dbReference type="RefSeq" id="WP_096053492.1">
    <property type="nucleotide sequence ID" value="NZ_CP023315.3"/>
</dbReference>
<evidence type="ECO:0000256" key="1">
    <source>
        <dbReference type="SAM" id="MobiDB-lite"/>
    </source>
</evidence>
<dbReference type="Pfam" id="PF05099">
    <property type="entry name" value="TerB"/>
    <property type="match status" value="1"/>
</dbReference>
<evidence type="ECO:0000259" key="3">
    <source>
        <dbReference type="Pfam" id="PF13280"/>
    </source>
</evidence>
<dbReference type="Proteomes" id="UP000217311">
    <property type="component" value="Chromosome"/>
</dbReference>
<evidence type="ECO:0000259" key="2">
    <source>
        <dbReference type="Pfam" id="PF05099"/>
    </source>
</evidence>
<feature type="domain" description="WYL" evidence="3">
    <location>
        <begin position="51"/>
        <end position="105"/>
    </location>
</feature>
<sequence>MLGFIKALLRGEAHDAPPLTPPTFSSPIVPPEDSPATIQPAPGDEDHPLFGRALIIDYIDAQDVASFRRISVRNCYASGNYSYVAARCLERQAHRVFRIDRIDSVACGVSGEDLGDPERFFVPAPPAIGSRAGRLGRKPLPHPELRAAIRALITVARADGFIHPSERQVIQSFLKVAGASLSEAERGEMLQRALGLNADCEAFYRNLRIMFQAGEPLASTTIAAMGDLARADGEVSDDEMFLVSEMIRKGKEHDYRITIE</sequence>
<feature type="region of interest" description="Disordered" evidence="1">
    <location>
        <begin position="16"/>
        <end position="43"/>
    </location>
</feature>
<feature type="domain" description="Co-chaperone DjlA N-terminal" evidence="2">
    <location>
        <begin position="147"/>
        <end position="246"/>
    </location>
</feature>
<evidence type="ECO:0000313" key="5">
    <source>
        <dbReference type="Proteomes" id="UP000217311"/>
    </source>
</evidence>
<reference evidence="5" key="1">
    <citation type="submission" date="2017-09" db="EMBL/GenBank/DDBJ databases">
        <title>Genome evolution observed in wild isolates of Caulobacter crescentus.</title>
        <authorList>
            <person name="Ely B."/>
            <person name="Wilson K."/>
            <person name="Scott D."/>
        </authorList>
    </citation>
    <scope>NUCLEOTIDE SEQUENCE [LARGE SCALE GENOMIC DNA]</scope>
    <source>
        <strain evidence="5">CB13b1a</strain>
    </source>
</reference>
<dbReference type="AlphaFoldDB" id="A0A290MQ54"/>
<gene>
    <name evidence="4" type="ORF">CA606_18390</name>
</gene>
<dbReference type="InterPro" id="IPR029024">
    <property type="entry name" value="TerB-like"/>
</dbReference>
<dbReference type="Pfam" id="PF13280">
    <property type="entry name" value="WYL"/>
    <property type="match status" value="1"/>
</dbReference>
<dbReference type="CDD" id="cd07177">
    <property type="entry name" value="terB_like"/>
    <property type="match status" value="1"/>
</dbReference>
<dbReference type="SUPFAM" id="SSF158682">
    <property type="entry name" value="TerB-like"/>
    <property type="match status" value="1"/>
</dbReference>
<name>A0A290MQ54_CAUVI</name>
<proteinExistence type="predicted"/>
<dbReference type="InterPro" id="IPR026881">
    <property type="entry name" value="WYL_dom"/>
</dbReference>
<protein>
    <submittedName>
        <fullName evidence="4">Uncharacterized protein</fullName>
    </submittedName>
</protein>
<accession>A0A290MQ54</accession>
<organism evidence="4 5">
    <name type="scientific">Caulobacter vibrioides</name>
    <name type="common">Caulobacter crescentus</name>
    <dbReference type="NCBI Taxonomy" id="155892"/>
    <lineage>
        <taxon>Bacteria</taxon>
        <taxon>Pseudomonadati</taxon>
        <taxon>Pseudomonadota</taxon>
        <taxon>Alphaproteobacteria</taxon>
        <taxon>Caulobacterales</taxon>
        <taxon>Caulobacteraceae</taxon>
        <taxon>Caulobacter</taxon>
    </lineage>
</organism>
<dbReference type="InterPro" id="IPR007791">
    <property type="entry name" value="DjlA_N"/>
</dbReference>
<evidence type="ECO:0000313" key="4">
    <source>
        <dbReference type="EMBL" id="ATC34142.1"/>
    </source>
</evidence>
<dbReference type="EMBL" id="CP023315">
    <property type="protein sequence ID" value="ATC34142.1"/>
    <property type="molecule type" value="Genomic_DNA"/>
</dbReference>
<dbReference type="Gene3D" id="1.10.3680.10">
    <property type="entry name" value="TerB-like"/>
    <property type="match status" value="1"/>
</dbReference>